<dbReference type="FunFam" id="3.40.50.300:FF:000016">
    <property type="entry name" value="Oligopeptide ABC transporter ATP-binding component"/>
    <property type="match status" value="1"/>
</dbReference>
<keyword evidence="2" id="KW-0813">Transport</keyword>
<gene>
    <name evidence="6" type="ORF">MNBD_ACTINO01-1711</name>
</gene>
<dbReference type="PROSITE" id="PS50893">
    <property type="entry name" value="ABC_TRANSPORTER_2"/>
    <property type="match status" value="1"/>
</dbReference>
<dbReference type="GO" id="GO:0005524">
    <property type="term" value="F:ATP binding"/>
    <property type="evidence" value="ECO:0007669"/>
    <property type="project" value="UniProtKB-KW"/>
</dbReference>
<comment type="similarity">
    <text evidence="1">Belongs to the ABC transporter superfamily.</text>
</comment>
<evidence type="ECO:0000313" key="6">
    <source>
        <dbReference type="EMBL" id="VAW07162.1"/>
    </source>
</evidence>
<evidence type="ECO:0000256" key="2">
    <source>
        <dbReference type="ARBA" id="ARBA00022448"/>
    </source>
</evidence>
<proteinExistence type="inferred from homology"/>
<dbReference type="InterPro" id="IPR017871">
    <property type="entry name" value="ABC_transporter-like_CS"/>
</dbReference>
<protein>
    <submittedName>
        <fullName evidence="6">Oligopeptide transport ATP-binding protein OppF (TC 3.A.1.5.1)</fullName>
    </submittedName>
</protein>
<accession>A0A3B0SY74</accession>
<dbReference type="NCBIfam" id="TIGR01727">
    <property type="entry name" value="oligo_HPY"/>
    <property type="match status" value="1"/>
</dbReference>
<dbReference type="PROSITE" id="PS00211">
    <property type="entry name" value="ABC_TRANSPORTER_1"/>
    <property type="match status" value="1"/>
</dbReference>
<dbReference type="GO" id="GO:0055085">
    <property type="term" value="P:transmembrane transport"/>
    <property type="evidence" value="ECO:0007669"/>
    <property type="project" value="UniProtKB-ARBA"/>
</dbReference>
<dbReference type="Pfam" id="PF08352">
    <property type="entry name" value="oligo_HPY"/>
    <property type="match status" value="1"/>
</dbReference>
<dbReference type="InterPro" id="IPR013563">
    <property type="entry name" value="Oligopep_ABC_C"/>
</dbReference>
<dbReference type="EMBL" id="UOEI01000509">
    <property type="protein sequence ID" value="VAW07162.1"/>
    <property type="molecule type" value="Genomic_DNA"/>
</dbReference>
<dbReference type="SUPFAM" id="SSF52540">
    <property type="entry name" value="P-loop containing nucleoside triphosphate hydrolases"/>
    <property type="match status" value="1"/>
</dbReference>
<reference evidence="6" key="1">
    <citation type="submission" date="2018-06" db="EMBL/GenBank/DDBJ databases">
        <authorList>
            <person name="Zhirakovskaya E."/>
        </authorList>
    </citation>
    <scope>NUCLEOTIDE SEQUENCE</scope>
</reference>
<dbReference type="InterPro" id="IPR003593">
    <property type="entry name" value="AAA+_ATPase"/>
</dbReference>
<feature type="domain" description="ABC transporter" evidence="5">
    <location>
        <begin position="25"/>
        <end position="282"/>
    </location>
</feature>
<dbReference type="Pfam" id="PF00005">
    <property type="entry name" value="ABC_tran"/>
    <property type="match status" value="1"/>
</dbReference>
<dbReference type="GO" id="GO:0016887">
    <property type="term" value="F:ATP hydrolysis activity"/>
    <property type="evidence" value="ECO:0007669"/>
    <property type="project" value="InterPro"/>
</dbReference>
<evidence type="ECO:0000259" key="5">
    <source>
        <dbReference type="PROSITE" id="PS50893"/>
    </source>
</evidence>
<dbReference type="SMART" id="SM00382">
    <property type="entry name" value="AAA"/>
    <property type="match status" value="1"/>
</dbReference>
<dbReference type="InterPro" id="IPR027417">
    <property type="entry name" value="P-loop_NTPase"/>
</dbReference>
<dbReference type="InterPro" id="IPR050319">
    <property type="entry name" value="ABC_transp_ATP-bind"/>
</dbReference>
<dbReference type="Gene3D" id="3.40.50.300">
    <property type="entry name" value="P-loop containing nucleotide triphosphate hydrolases"/>
    <property type="match status" value="1"/>
</dbReference>
<keyword evidence="3" id="KW-0547">Nucleotide-binding</keyword>
<dbReference type="AlphaFoldDB" id="A0A3B0SY74"/>
<evidence type="ECO:0000256" key="4">
    <source>
        <dbReference type="ARBA" id="ARBA00022840"/>
    </source>
</evidence>
<dbReference type="InterPro" id="IPR003439">
    <property type="entry name" value="ABC_transporter-like_ATP-bd"/>
</dbReference>
<dbReference type="NCBIfam" id="NF008453">
    <property type="entry name" value="PRK11308.1"/>
    <property type="match status" value="1"/>
</dbReference>
<organism evidence="6">
    <name type="scientific">hydrothermal vent metagenome</name>
    <dbReference type="NCBI Taxonomy" id="652676"/>
    <lineage>
        <taxon>unclassified sequences</taxon>
        <taxon>metagenomes</taxon>
        <taxon>ecological metagenomes</taxon>
    </lineage>
</organism>
<dbReference type="PANTHER" id="PTHR43776">
    <property type="entry name" value="TRANSPORT ATP-BINDING PROTEIN"/>
    <property type="match status" value="1"/>
</dbReference>
<dbReference type="CDD" id="cd03257">
    <property type="entry name" value="ABC_NikE_OppD_transporters"/>
    <property type="match status" value="1"/>
</dbReference>
<sequence length="356" mass="39135">MSDTMDKTVQDTAAEAGDLPEDVIMRVNHLVKEFPITKGVFFKKQVGAVKAVSDISFEIKKGETMGLVGESGCGKSTTARSIMRLVDPTSGDVWFRSDTTGTIVNLATAGKEELRAAREDIQIVFQDPYASLNPRMTVASIIAEPLTVHGEGDKAGRVEKVKDLLKVVGLQPEHANRYPHEFSGGQRQRIGIARALALNPSFIVLDEPVSALDVSIQAQVLNLLDDLQDEYDLTYLFIAHDLSVVRHISDRVAVMYLGRMVEMAERDSLYDQPMHPYTHALLSAVPIPDPSVEVSRERILLEGDIPSPANPPSGCRFHTRCPIAVEGKCDVDEPQLAELGPGHWVACHFPEVKKVF</sequence>
<evidence type="ECO:0000256" key="3">
    <source>
        <dbReference type="ARBA" id="ARBA00022741"/>
    </source>
</evidence>
<dbReference type="GO" id="GO:0015833">
    <property type="term" value="P:peptide transport"/>
    <property type="evidence" value="ECO:0007669"/>
    <property type="project" value="InterPro"/>
</dbReference>
<evidence type="ECO:0000256" key="1">
    <source>
        <dbReference type="ARBA" id="ARBA00005417"/>
    </source>
</evidence>
<dbReference type="PANTHER" id="PTHR43776:SF7">
    <property type="entry name" value="D,D-DIPEPTIDE TRANSPORT ATP-BINDING PROTEIN DDPF-RELATED"/>
    <property type="match status" value="1"/>
</dbReference>
<keyword evidence="4 6" id="KW-0067">ATP-binding</keyword>
<name>A0A3B0SY74_9ZZZZ</name>